<dbReference type="AlphaFoldDB" id="A0AA38XVQ6"/>
<feature type="region of interest" description="Disordered" evidence="2">
    <location>
        <begin position="209"/>
        <end position="229"/>
    </location>
</feature>
<organism evidence="3">
    <name type="scientific">Knufia peltigerae</name>
    <dbReference type="NCBI Taxonomy" id="1002370"/>
    <lineage>
        <taxon>Eukaryota</taxon>
        <taxon>Fungi</taxon>
        <taxon>Dikarya</taxon>
        <taxon>Ascomycota</taxon>
        <taxon>Pezizomycotina</taxon>
        <taxon>Eurotiomycetes</taxon>
        <taxon>Chaetothyriomycetidae</taxon>
        <taxon>Chaetothyriales</taxon>
        <taxon>Trichomeriaceae</taxon>
        <taxon>Knufia</taxon>
    </lineage>
</organism>
<dbReference type="EMBL" id="JAPDRN010000092">
    <property type="protein sequence ID" value="KAJ9624666.1"/>
    <property type="molecule type" value="Genomic_DNA"/>
</dbReference>
<dbReference type="PANTHER" id="PTHR11102">
    <property type="entry name" value="SEL-1-LIKE PROTEIN"/>
    <property type="match status" value="1"/>
</dbReference>
<dbReference type="InterPro" id="IPR011990">
    <property type="entry name" value="TPR-like_helical_dom_sf"/>
</dbReference>
<dbReference type="SMART" id="SM00671">
    <property type="entry name" value="SEL1"/>
    <property type="match status" value="4"/>
</dbReference>
<reference evidence="3" key="1">
    <citation type="submission" date="2022-10" db="EMBL/GenBank/DDBJ databases">
        <title>Culturing micro-colonial fungi from biological soil crusts in the Mojave desert and describing Neophaeococcomyces mojavensis, and introducing the new genera and species Taxawa tesnikishii.</title>
        <authorList>
            <person name="Kurbessoian T."/>
            <person name="Stajich J.E."/>
        </authorList>
    </citation>
    <scope>NUCLEOTIDE SEQUENCE</scope>
    <source>
        <strain evidence="3">TK_35</strain>
    </source>
</reference>
<dbReference type="InterPro" id="IPR006597">
    <property type="entry name" value="Sel1-like"/>
</dbReference>
<comment type="similarity">
    <text evidence="1">Belongs to the sel-1 family.</text>
</comment>
<protein>
    <recommendedName>
        <fullName evidence="4">Sel1 repeat family protein</fullName>
    </recommendedName>
</protein>
<evidence type="ECO:0008006" key="4">
    <source>
        <dbReference type="Google" id="ProtNLM"/>
    </source>
</evidence>
<accession>A0AA38XVQ6</accession>
<dbReference type="Gene3D" id="1.25.40.10">
    <property type="entry name" value="Tetratricopeptide repeat domain"/>
    <property type="match status" value="2"/>
</dbReference>
<comment type="caution">
    <text evidence="3">The sequence shown here is derived from an EMBL/GenBank/DDBJ whole genome shotgun (WGS) entry which is preliminary data.</text>
</comment>
<evidence type="ECO:0000313" key="3">
    <source>
        <dbReference type="EMBL" id="KAJ9624666.1"/>
    </source>
</evidence>
<dbReference type="InterPro" id="IPR050767">
    <property type="entry name" value="Sel1_AlgK"/>
</dbReference>
<dbReference type="PANTHER" id="PTHR11102:SF160">
    <property type="entry name" value="ERAD-ASSOCIATED E3 UBIQUITIN-PROTEIN LIGASE COMPONENT HRD3"/>
    <property type="match status" value="1"/>
</dbReference>
<dbReference type="Pfam" id="PF08238">
    <property type="entry name" value="Sel1"/>
    <property type="match status" value="4"/>
</dbReference>
<name>A0AA38XVQ6_9EURO</name>
<evidence type="ECO:0000256" key="1">
    <source>
        <dbReference type="ARBA" id="ARBA00038101"/>
    </source>
</evidence>
<proteinExistence type="inferred from homology"/>
<gene>
    <name evidence="3" type="ORF">H2204_010705</name>
</gene>
<sequence>MDPTVTGFPARRNCCDGNRFSGHAGADPDNPLPAFRNPWMTPSYRHLLPILALIALAGCATTSTRPVDDSERDALAAAADGQFDSALRVAKLYQYRNDVRALDWYARAAATTPRTHRTTSAEEQLGTILERGRLDSGDTPQKPDAVVLKPSARKAYRWYHSAAYHGSPYAMSDLETWYERRGDMEGALRWRLRHAVYLRQLYKLQPLRDATSGSAKPGTPLSTDASPNPVIARIQRRAARGDAEAQVDLGTLYEAGIGVVQDKTEALRWYERAAAQGNVYGQYLAGLALGRGGDGLQKNVDAAATWFAKARAQGFYMADESYWREAIKPPFFQFSE</sequence>
<evidence type="ECO:0000256" key="2">
    <source>
        <dbReference type="SAM" id="MobiDB-lite"/>
    </source>
</evidence>
<dbReference type="SUPFAM" id="SSF81901">
    <property type="entry name" value="HCP-like"/>
    <property type="match status" value="1"/>
</dbReference>